<dbReference type="Proteomes" id="UP001165960">
    <property type="component" value="Unassembled WGS sequence"/>
</dbReference>
<evidence type="ECO:0000313" key="1">
    <source>
        <dbReference type="EMBL" id="KAJ9062766.1"/>
    </source>
</evidence>
<comment type="caution">
    <text evidence="1">The sequence shown here is derived from an EMBL/GenBank/DDBJ whole genome shotgun (WGS) entry which is preliminary data.</text>
</comment>
<dbReference type="EMBL" id="QTSX02004991">
    <property type="protein sequence ID" value="KAJ9062766.1"/>
    <property type="molecule type" value="Genomic_DNA"/>
</dbReference>
<gene>
    <name evidence="1" type="ORF">DSO57_1007122</name>
</gene>
<accession>A0ACC2SKT5</accession>
<name>A0ACC2SKT5_9FUNG</name>
<organism evidence="1 2">
    <name type="scientific">Entomophthora muscae</name>
    <dbReference type="NCBI Taxonomy" id="34485"/>
    <lineage>
        <taxon>Eukaryota</taxon>
        <taxon>Fungi</taxon>
        <taxon>Fungi incertae sedis</taxon>
        <taxon>Zoopagomycota</taxon>
        <taxon>Entomophthoromycotina</taxon>
        <taxon>Entomophthoromycetes</taxon>
        <taxon>Entomophthorales</taxon>
        <taxon>Entomophthoraceae</taxon>
        <taxon>Entomophthora</taxon>
    </lineage>
</organism>
<sequence>MTRRPIWVPASSGVLSQRIISKIQVPLTFPSFFWPFLALSLSLSVYTLSKKTPLVISKAANTSELLLTSQFSCELENVGASFQVFALHNDSYSFLIWSTSPKLWTFISSSTILEDKNPSQILYLLDDLPGKAYGLFSTGEHLVCILTCDDVEFAVLIKASMTCQYDSSPTLALVEPEVLSPITSMPMTPEVAPRCTSWLVSGALLMVLNAYLPQLFHVGSFWSPV</sequence>
<protein>
    <submittedName>
        <fullName evidence="1">Uncharacterized protein</fullName>
    </submittedName>
</protein>
<evidence type="ECO:0000313" key="2">
    <source>
        <dbReference type="Proteomes" id="UP001165960"/>
    </source>
</evidence>
<reference evidence="1" key="1">
    <citation type="submission" date="2022-04" db="EMBL/GenBank/DDBJ databases">
        <title>Genome of the entomopathogenic fungus Entomophthora muscae.</title>
        <authorList>
            <person name="Elya C."/>
            <person name="Lovett B.R."/>
            <person name="Lee E."/>
            <person name="Macias A.M."/>
            <person name="Hajek A.E."/>
            <person name="De Bivort B.L."/>
            <person name="Kasson M.T."/>
            <person name="De Fine Licht H.H."/>
            <person name="Stajich J.E."/>
        </authorList>
    </citation>
    <scope>NUCLEOTIDE SEQUENCE</scope>
    <source>
        <strain evidence="1">Berkeley</strain>
    </source>
</reference>
<proteinExistence type="predicted"/>
<keyword evidence="2" id="KW-1185">Reference proteome</keyword>